<reference evidence="1" key="1">
    <citation type="submission" date="2018-11" db="EMBL/GenBank/DDBJ databases">
        <authorList>
            <consortium name="Pathogen Informatics"/>
        </authorList>
    </citation>
    <scope>NUCLEOTIDE SEQUENCE</scope>
</reference>
<sequence length="119" mass="13888">MPKSISMFTQNPGECDRLLETYVTLMRYCPASRNAILDSFIGIIDDYMDEYYALCDLRYSEQNSHLNRAPKFDSLKHTRFHTDRDERIHLHSDVQTGHIKSAEYAVLNFLKTVLLLSLL</sequence>
<keyword evidence="2" id="KW-1185">Reference proteome</keyword>
<dbReference type="AlphaFoldDB" id="A0A448XAI2"/>
<evidence type="ECO:0000313" key="2">
    <source>
        <dbReference type="Proteomes" id="UP000784294"/>
    </source>
</evidence>
<protein>
    <submittedName>
        <fullName evidence="1">Uncharacterized protein</fullName>
    </submittedName>
</protein>
<gene>
    <name evidence="1" type="ORF">PXEA_LOCUS25823</name>
</gene>
<dbReference type="Proteomes" id="UP000784294">
    <property type="component" value="Unassembled WGS sequence"/>
</dbReference>
<proteinExistence type="predicted"/>
<name>A0A448XAI2_9PLAT</name>
<evidence type="ECO:0000313" key="1">
    <source>
        <dbReference type="EMBL" id="VEL32383.1"/>
    </source>
</evidence>
<organism evidence="1 2">
    <name type="scientific">Protopolystoma xenopodis</name>
    <dbReference type="NCBI Taxonomy" id="117903"/>
    <lineage>
        <taxon>Eukaryota</taxon>
        <taxon>Metazoa</taxon>
        <taxon>Spiralia</taxon>
        <taxon>Lophotrochozoa</taxon>
        <taxon>Platyhelminthes</taxon>
        <taxon>Monogenea</taxon>
        <taxon>Polyopisthocotylea</taxon>
        <taxon>Polystomatidea</taxon>
        <taxon>Polystomatidae</taxon>
        <taxon>Protopolystoma</taxon>
    </lineage>
</organism>
<dbReference type="EMBL" id="CAAALY010133668">
    <property type="protein sequence ID" value="VEL32383.1"/>
    <property type="molecule type" value="Genomic_DNA"/>
</dbReference>
<comment type="caution">
    <text evidence="1">The sequence shown here is derived from an EMBL/GenBank/DDBJ whole genome shotgun (WGS) entry which is preliminary data.</text>
</comment>
<accession>A0A448XAI2</accession>